<keyword evidence="2" id="KW-1185">Reference proteome</keyword>
<accession>A0A5N3VYE0</accession>
<sequence length="90" mass="9715">MKFPGPLENQRLSFLLEKAISREAQMWKVNVPKIPTNQNPPCSGGDSGLIPGLGRSPGIGNGYPLWYSCLENSMDRIAYGAAVHGVTGRT</sequence>
<organism evidence="1 2">
    <name type="scientific">Muntiacus reevesi</name>
    <name type="common">Reeves' muntjac</name>
    <name type="synonym">Cervus reevesi</name>
    <dbReference type="NCBI Taxonomy" id="9886"/>
    <lineage>
        <taxon>Eukaryota</taxon>
        <taxon>Metazoa</taxon>
        <taxon>Chordata</taxon>
        <taxon>Craniata</taxon>
        <taxon>Vertebrata</taxon>
        <taxon>Euteleostomi</taxon>
        <taxon>Mammalia</taxon>
        <taxon>Eutheria</taxon>
        <taxon>Laurasiatheria</taxon>
        <taxon>Artiodactyla</taxon>
        <taxon>Ruminantia</taxon>
        <taxon>Pecora</taxon>
        <taxon>Cervidae</taxon>
        <taxon>Muntiacinae</taxon>
        <taxon>Muntiacus</taxon>
    </lineage>
</organism>
<evidence type="ECO:0000313" key="2">
    <source>
        <dbReference type="Proteomes" id="UP000326062"/>
    </source>
</evidence>
<proteinExistence type="predicted"/>
<dbReference type="EMBL" id="VCEB01000023">
    <property type="protein sequence ID" value="KAB0354259.1"/>
    <property type="molecule type" value="Genomic_DNA"/>
</dbReference>
<dbReference type="Proteomes" id="UP000326062">
    <property type="component" value="Chromosome 21"/>
</dbReference>
<name>A0A5N3VYE0_MUNRE</name>
<comment type="caution">
    <text evidence="1">The sequence shown here is derived from an EMBL/GenBank/DDBJ whole genome shotgun (WGS) entry which is preliminary data.</text>
</comment>
<reference evidence="1 2" key="1">
    <citation type="submission" date="2019-06" db="EMBL/GenBank/DDBJ databases">
        <title>Discovery of a novel chromosome fission-fusion reversal in muntjac.</title>
        <authorList>
            <person name="Mudd A.B."/>
            <person name="Bredeson J.V."/>
            <person name="Baum R."/>
            <person name="Hockemeyer D."/>
            <person name="Rokhsar D.S."/>
        </authorList>
    </citation>
    <scope>NUCLEOTIDE SEQUENCE [LARGE SCALE GENOMIC DNA]</scope>
    <source>
        <strain evidence="1">UCam_UCB_Mr</strain>
        <tissue evidence="1">Fibroblast cell line</tissue>
    </source>
</reference>
<evidence type="ECO:0000313" key="1">
    <source>
        <dbReference type="EMBL" id="KAB0354259.1"/>
    </source>
</evidence>
<gene>
    <name evidence="1" type="ORF">FD755_022797</name>
</gene>
<protein>
    <submittedName>
        <fullName evidence="1">Uncharacterized protein</fullName>
    </submittedName>
</protein>
<dbReference type="AlphaFoldDB" id="A0A5N3VYE0"/>